<keyword evidence="4" id="KW-0031">Aminopeptidase</keyword>
<dbReference type="GO" id="GO:0004252">
    <property type="term" value="F:serine-type endopeptidase activity"/>
    <property type="evidence" value="ECO:0007669"/>
    <property type="project" value="UniProtKB-UniRule"/>
</dbReference>
<dbReference type="InterPro" id="IPR015500">
    <property type="entry name" value="Peptidase_S8_subtilisin-rel"/>
</dbReference>
<dbReference type="PROSITE" id="PS51892">
    <property type="entry name" value="SUBTILASE"/>
    <property type="match status" value="1"/>
</dbReference>
<feature type="domain" description="Tripeptidyl peptidase II second Ig-like" evidence="10">
    <location>
        <begin position="741"/>
        <end position="822"/>
    </location>
</feature>
<dbReference type="PANTHER" id="PTHR43806:SF14">
    <property type="entry name" value="TRIPEPTIDYL-PEPTIDASE 2"/>
    <property type="match status" value="1"/>
</dbReference>
<dbReference type="AlphaFoldDB" id="A0A7R9LI38"/>
<organism evidence="12">
    <name type="scientific">Oppiella nova</name>
    <dbReference type="NCBI Taxonomy" id="334625"/>
    <lineage>
        <taxon>Eukaryota</taxon>
        <taxon>Metazoa</taxon>
        <taxon>Ecdysozoa</taxon>
        <taxon>Arthropoda</taxon>
        <taxon>Chelicerata</taxon>
        <taxon>Arachnida</taxon>
        <taxon>Acari</taxon>
        <taxon>Acariformes</taxon>
        <taxon>Sarcoptiformes</taxon>
        <taxon>Oribatida</taxon>
        <taxon>Brachypylina</taxon>
        <taxon>Oppioidea</taxon>
        <taxon>Oppiidae</taxon>
        <taxon>Oppiella</taxon>
    </lineage>
</organism>
<keyword evidence="13" id="KW-1185">Reference proteome</keyword>
<dbReference type="EC" id="3.4.14.10" evidence="3"/>
<dbReference type="InterPro" id="IPR036852">
    <property type="entry name" value="Peptidase_S8/S53_dom_sf"/>
</dbReference>
<evidence type="ECO:0000256" key="5">
    <source>
        <dbReference type="ARBA" id="ARBA00022670"/>
    </source>
</evidence>
<dbReference type="EMBL" id="OC915524">
    <property type="protein sequence ID" value="CAD7640828.1"/>
    <property type="molecule type" value="Genomic_DNA"/>
</dbReference>
<feature type="active site" description="Charge relay system" evidence="8">
    <location>
        <position position="246"/>
    </location>
</feature>
<evidence type="ECO:0000313" key="13">
    <source>
        <dbReference type="Proteomes" id="UP000728032"/>
    </source>
</evidence>
<feature type="domain" description="Peptidase S8/S53" evidence="9">
    <location>
        <begin position="35"/>
        <end position="469"/>
    </location>
</feature>
<accession>A0A7R9LI38</accession>
<dbReference type="Pfam" id="PF00082">
    <property type="entry name" value="Peptidase_S8"/>
    <property type="match status" value="1"/>
</dbReference>
<evidence type="ECO:0000259" key="9">
    <source>
        <dbReference type="Pfam" id="PF00082"/>
    </source>
</evidence>
<gene>
    <name evidence="12" type="ORF">ONB1V03_LOCUS2775</name>
</gene>
<dbReference type="InterPro" id="IPR022398">
    <property type="entry name" value="Peptidase_S8_His-AS"/>
</dbReference>
<dbReference type="Gene3D" id="2.60.40.3170">
    <property type="match status" value="1"/>
</dbReference>
<evidence type="ECO:0000256" key="2">
    <source>
        <dbReference type="ARBA" id="ARBA00011073"/>
    </source>
</evidence>
<comment type="similarity">
    <text evidence="2 8">Belongs to the peptidase S8 family.</text>
</comment>
<name>A0A7R9LI38_9ACAR</name>
<comment type="catalytic activity">
    <reaction evidence="1">
        <text>Release of an N-terminal tripeptide from a polypeptide.</text>
        <dbReference type="EC" id="3.4.14.10"/>
    </reaction>
</comment>
<evidence type="ECO:0000256" key="1">
    <source>
        <dbReference type="ARBA" id="ARBA00001910"/>
    </source>
</evidence>
<dbReference type="InterPro" id="IPR050131">
    <property type="entry name" value="Peptidase_S8_subtilisin-like"/>
</dbReference>
<dbReference type="GO" id="GO:0006508">
    <property type="term" value="P:proteolysis"/>
    <property type="evidence" value="ECO:0007669"/>
    <property type="project" value="UniProtKB-KW"/>
</dbReference>
<protein>
    <recommendedName>
        <fullName evidence="3">tripeptidyl-peptidase II</fullName>
        <ecNumber evidence="3">3.4.14.10</ecNumber>
    </recommendedName>
</protein>
<dbReference type="Pfam" id="PF21223">
    <property type="entry name" value="TPPII_Ig-like-1"/>
    <property type="match status" value="1"/>
</dbReference>
<evidence type="ECO:0000313" key="12">
    <source>
        <dbReference type="EMBL" id="CAD7640828.1"/>
    </source>
</evidence>
<dbReference type="InterPro" id="IPR048383">
    <property type="entry name" value="TPPII_Ig-like-1"/>
</dbReference>
<dbReference type="GO" id="GO:0005829">
    <property type="term" value="C:cytosol"/>
    <property type="evidence" value="ECO:0007669"/>
    <property type="project" value="TreeGrafter"/>
</dbReference>
<dbReference type="InterPro" id="IPR046940">
    <property type="entry name" value="TPPII_Ig-like_sf"/>
</dbReference>
<feature type="active site" description="Charge relay system" evidence="8">
    <location>
        <position position="431"/>
    </location>
</feature>
<dbReference type="Pfam" id="PF12580">
    <property type="entry name" value="TPPII"/>
    <property type="match status" value="1"/>
</dbReference>
<keyword evidence="5 8" id="KW-0645">Protease</keyword>
<dbReference type="EMBL" id="CAJPVJ010000699">
    <property type="protein sequence ID" value="CAG2163191.1"/>
    <property type="molecule type" value="Genomic_DNA"/>
</dbReference>
<evidence type="ECO:0000256" key="7">
    <source>
        <dbReference type="ARBA" id="ARBA00022825"/>
    </source>
</evidence>
<evidence type="ECO:0000256" key="4">
    <source>
        <dbReference type="ARBA" id="ARBA00022438"/>
    </source>
</evidence>
<dbReference type="Gene3D" id="3.40.50.200">
    <property type="entry name" value="Peptidase S8/S53 domain"/>
    <property type="match status" value="2"/>
</dbReference>
<dbReference type="InterPro" id="IPR023828">
    <property type="entry name" value="Peptidase_S8_Ser-AS"/>
</dbReference>
<evidence type="ECO:0000256" key="3">
    <source>
        <dbReference type="ARBA" id="ARBA00012462"/>
    </source>
</evidence>
<feature type="active site" description="Charge relay system" evidence="8">
    <location>
        <position position="44"/>
    </location>
</feature>
<proteinExistence type="inferred from homology"/>
<keyword evidence="6 8" id="KW-0378">Hydrolase</keyword>
<dbReference type="Proteomes" id="UP000728032">
    <property type="component" value="Unassembled WGS sequence"/>
</dbReference>
<dbReference type="InterPro" id="IPR000209">
    <property type="entry name" value="Peptidase_S8/S53_dom"/>
</dbReference>
<dbReference type="PROSITE" id="PS00137">
    <property type="entry name" value="SUBTILASE_HIS"/>
    <property type="match status" value="1"/>
</dbReference>
<dbReference type="GO" id="GO:0008240">
    <property type="term" value="F:tripeptidyl-peptidase activity"/>
    <property type="evidence" value="ECO:0007669"/>
    <property type="project" value="UniProtKB-EC"/>
</dbReference>
<evidence type="ECO:0000259" key="11">
    <source>
        <dbReference type="Pfam" id="PF21223"/>
    </source>
</evidence>
<evidence type="ECO:0000256" key="6">
    <source>
        <dbReference type="ARBA" id="ARBA00022801"/>
    </source>
</evidence>
<dbReference type="PRINTS" id="PR00723">
    <property type="entry name" value="SUBTILISIN"/>
</dbReference>
<dbReference type="PANTHER" id="PTHR43806">
    <property type="entry name" value="PEPTIDASE S8"/>
    <property type="match status" value="1"/>
</dbReference>
<dbReference type="OrthoDB" id="6424942at2759"/>
<dbReference type="SUPFAM" id="SSF52743">
    <property type="entry name" value="Subtilisin-like"/>
    <property type="match status" value="1"/>
</dbReference>
<dbReference type="GO" id="GO:0004177">
    <property type="term" value="F:aminopeptidase activity"/>
    <property type="evidence" value="ECO:0007669"/>
    <property type="project" value="UniProtKB-KW"/>
</dbReference>
<evidence type="ECO:0000256" key="8">
    <source>
        <dbReference type="PROSITE-ProRule" id="PRU01240"/>
    </source>
</evidence>
<dbReference type="PROSITE" id="PS00138">
    <property type="entry name" value="SUBTILASE_SER"/>
    <property type="match status" value="1"/>
</dbReference>
<dbReference type="Gene3D" id="6.10.250.3080">
    <property type="match status" value="1"/>
</dbReference>
<sequence length="833" mass="93437">MSAPVVNESFPLWALLPKRETTAQSFVDKYPEYDGRGIKIAIIDSGVDPGADGLQVTSDGKPKIIDMMDSTGAGDVDTSTVVEADGQGFITGLTGTKLKIPGHWANPSGRYHIGVKNMYELYPAGVRTRMAREYRQTQWEPIHKTSKTETLRELREFEDKHPEPSNDSSDDKIIREDLKSKMDFLEEMDTKYRDLGPTYDCVVFYDGSHWMAVIDTSGTGSLEDCTLLGNYRECLNYGTISQRVSHGTHVASIAAANFPNDPDRNGVAPGAQIVAICFDDKRLDRRTTGSSLVRALNKVIETGCHVINMSYNVSRQYFDGPVLDLMSEVVNKYGILYVTSAGNSGPSLSTVGMIRTIHSQSFISVGAYLSPDMMTTAYSMNKQIPGLMYQWTSRGPTLLGDLGVTVCAPGGAIASVPTSELKRADLFTGTSMSAPNCAGCLCLLLSGLKALNIEYSPYNVRRAIENTALKIKNYEPLTHGHGLIQVEMAFEHLVQYKVEMEREVRFYITCGQGLGVYLREAVDVMNPSLHDIQIEPIFLNHKQIDNKRKVGFEMNLRLVCENEWITCPKFLHMTYDKREITLKVDPRPLQEGMAHFALIKAYDTNNTEIGPIYKPGYIWRQFMDIPANVTQMVVRVKNCEPMDEIMCILQALQVRPLNSLRIQKMEKCFALKAQNETTFAFHLKASRALEVCFGLDFHCLADTSIQLDIKFYGLQPSLQSFTMFSSEMIARIDIQTISDFEEIKPGIGVYNFVQPLMPIENKVRPLDSRDVIPHAQQLYETKGQAVRVGFTSILYDLTYGPQYISLVWMIFNSDTKQYIGAGLDWFSVTREIT</sequence>
<evidence type="ECO:0000259" key="10">
    <source>
        <dbReference type="Pfam" id="PF12580"/>
    </source>
</evidence>
<reference evidence="12" key="1">
    <citation type="submission" date="2020-11" db="EMBL/GenBank/DDBJ databases">
        <authorList>
            <person name="Tran Van P."/>
        </authorList>
    </citation>
    <scope>NUCLEOTIDE SEQUENCE</scope>
</reference>
<keyword evidence="7 8" id="KW-0720">Serine protease</keyword>
<feature type="domain" description="Tripeptidyl-peptidase II first Ig-like" evidence="11">
    <location>
        <begin position="504"/>
        <end position="614"/>
    </location>
</feature>
<dbReference type="InterPro" id="IPR022229">
    <property type="entry name" value="TPPII_Ig-like-2"/>
</dbReference>